<sequence>MLFYTHKHVSGGHSSIGKAIFAMARHSSVEWVNGQEGNTRWGGIIRKNLSQEAIVEKQCDRYSI</sequence>
<organism evidence="1 2">
    <name type="scientific">Shigella dysenteriae WRSd3</name>
    <dbReference type="NCBI Taxonomy" id="1401327"/>
    <lineage>
        <taxon>Bacteria</taxon>
        <taxon>Pseudomonadati</taxon>
        <taxon>Pseudomonadota</taxon>
        <taxon>Gammaproteobacteria</taxon>
        <taxon>Enterobacterales</taxon>
        <taxon>Enterobacteriaceae</taxon>
        <taxon>Shigella</taxon>
    </lineage>
</organism>
<dbReference type="PATRIC" id="fig|1401327.3.peg.126"/>
<dbReference type="Proteomes" id="UP000017944">
    <property type="component" value="Unassembled WGS sequence"/>
</dbReference>
<name>A0A090NZ41_SHIDY</name>
<dbReference type="EMBL" id="AXUT01000013">
    <property type="protein sequence ID" value="ESU82353.1"/>
    <property type="molecule type" value="Genomic_DNA"/>
</dbReference>
<comment type="caution">
    <text evidence="1">The sequence shown here is derived from an EMBL/GenBank/DDBJ whole genome shotgun (WGS) entry which is preliminary data.</text>
</comment>
<protein>
    <submittedName>
        <fullName evidence="1">Uncharacterized protein</fullName>
    </submittedName>
</protein>
<proteinExistence type="predicted"/>
<gene>
    <name evidence="1" type="ORF">WRSd3_00133</name>
</gene>
<evidence type="ECO:0000313" key="1">
    <source>
        <dbReference type="EMBL" id="ESU82353.1"/>
    </source>
</evidence>
<dbReference type="AlphaFoldDB" id="A0A090NZ41"/>
<evidence type="ECO:0000313" key="2">
    <source>
        <dbReference type="Proteomes" id="UP000017944"/>
    </source>
</evidence>
<reference evidence="1 2" key="1">
    <citation type="submission" date="2013-10" db="EMBL/GenBank/DDBJ databases">
        <title>Draft genomes and the virulence plasmids of Sd1617 vaccine constructs: WRSd3 and WRSd5.</title>
        <authorList>
            <person name="Aksomboon Vongsawan A."/>
            <person name="Venkatesan M.M."/>
            <person name="Vaisvil B."/>
            <person name="Emel G."/>
            <person name="Kepatral V."/>
            <person name="Sethabutr O."/>
            <person name="Serichantalergs O."/>
            <person name="Mason C."/>
        </authorList>
    </citation>
    <scope>NUCLEOTIDE SEQUENCE [LARGE SCALE GENOMIC DNA]</scope>
    <source>
        <strain evidence="1 2">WRSd3</strain>
    </source>
</reference>
<accession>A0A090NZ41</accession>